<feature type="transmembrane region" description="Helical" evidence="1">
    <location>
        <begin position="60"/>
        <end position="83"/>
    </location>
</feature>
<proteinExistence type="predicted"/>
<reference evidence="3" key="1">
    <citation type="submission" date="2017-03" db="EMBL/GenBank/DDBJ databases">
        <authorList>
            <person name="Sharma R."/>
            <person name="Thines M."/>
        </authorList>
    </citation>
    <scope>NUCLEOTIDE SEQUENCE [LARGE SCALE GENOMIC DNA]</scope>
</reference>
<dbReference type="EMBL" id="FWEW01000274">
    <property type="protein sequence ID" value="SLM34304.1"/>
    <property type="molecule type" value="Genomic_DNA"/>
</dbReference>
<sequence length="415" mass="46043">MLLPKRYLAELKGQGNPVSLCNALLRRHILCGVVATFCNESAMQLPSFSYSISRPYPYRWFTWVVIAGGICATIFLSILNLAANGYILQSKDIPVNSQFFTDKLALPYSLTAVWKRDQGDSTNVSLASLEYRQRPLENCLVAFIQVDLESTERSAADQGYGAWGPKAFAQVTCSIYDPGVTWFNFTLSYEFVTPTIETGEAYRFLQQPNNKTQASLWWGQSLLSWYWMNLAAAMEKQESIQDGYVITKGSISLRPSTVTDMADLDFFTEPGYHFTRESYDSNGDLHGRPLCCINPAEYNRSKTIGGLAQEAAVPNIWLEADSFAKSFYATIMADLGQASNASLLQNATLLQHFTSNITTMGGYNASTSVETPWLQAGPARQTYNDAQRSTGPLNVTGPSHLASVIYAQYFCQVPS</sequence>
<keyword evidence="1" id="KW-0812">Transmembrane</keyword>
<evidence type="ECO:0000313" key="2">
    <source>
        <dbReference type="EMBL" id="SLM34304.1"/>
    </source>
</evidence>
<evidence type="ECO:0000313" key="3">
    <source>
        <dbReference type="Proteomes" id="UP000192927"/>
    </source>
</evidence>
<keyword evidence="3" id="KW-1185">Reference proteome</keyword>
<evidence type="ECO:0000256" key="1">
    <source>
        <dbReference type="SAM" id="Phobius"/>
    </source>
</evidence>
<name>A0A1W5CTT0_9LECA</name>
<protein>
    <submittedName>
        <fullName evidence="2">Uncharacterized protein</fullName>
    </submittedName>
</protein>
<accession>A0A1W5CTT0</accession>
<dbReference type="AlphaFoldDB" id="A0A1W5CTT0"/>
<keyword evidence="1" id="KW-1133">Transmembrane helix</keyword>
<dbReference type="Proteomes" id="UP000192927">
    <property type="component" value="Unassembled WGS sequence"/>
</dbReference>
<organism evidence="2 3">
    <name type="scientific">Lasallia pustulata</name>
    <dbReference type="NCBI Taxonomy" id="136370"/>
    <lineage>
        <taxon>Eukaryota</taxon>
        <taxon>Fungi</taxon>
        <taxon>Dikarya</taxon>
        <taxon>Ascomycota</taxon>
        <taxon>Pezizomycotina</taxon>
        <taxon>Lecanoromycetes</taxon>
        <taxon>OSLEUM clade</taxon>
        <taxon>Umbilicariomycetidae</taxon>
        <taxon>Umbilicariales</taxon>
        <taxon>Umbilicariaceae</taxon>
        <taxon>Lasallia</taxon>
    </lineage>
</organism>
<keyword evidence="1" id="KW-0472">Membrane</keyword>